<feature type="non-terminal residue" evidence="1">
    <location>
        <position position="59"/>
    </location>
</feature>
<evidence type="ECO:0000313" key="1">
    <source>
        <dbReference type="EMBL" id="KKM06395.1"/>
    </source>
</evidence>
<proteinExistence type="predicted"/>
<protein>
    <submittedName>
        <fullName evidence="1">Uncharacterized protein</fullName>
    </submittedName>
</protein>
<name>A0A0F9H5S2_9ZZZZ</name>
<accession>A0A0F9H5S2</accession>
<dbReference type="AlphaFoldDB" id="A0A0F9H5S2"/>
<gene>
    <name evidence="1" type="ORF">LCGC14_1744380</name>
</gene>
<sequence length="59" mass="6582">MNTNTDRPSPDFNAIMDLSDVPRDPVITVRSGRPVEKIKMRTDVDLSKSKPVIAQVISE</sequence>
<comment type="caution">
    <text evidence="1">The sequence shown here is derived from an EMBL/GenBank/DDBJ whole genome shotgun (WGS) entry which is preliminary data.</text>
</comment>
<reference evidence="1" key="1">
    <citation type="journal article" date="2015" name="Nature">
        <title>Complex archaea that bridge the gap between prokaryotes and eukaryotes.</title>
        <authorList>
            <person name="Spang A."/>
            <person name="Saw J.H."/>
            <person name="Jorgensen S.L."/>
            <person name="Zaremba-Niedzwiedzka K."/>
            <person name="Martijn J."/>
            <person name="Lind A.E."/>
            <person name="van Eijk R."/>
            <person name="Schleper C."/>
            <person name="Guy L."/>
            <person name="Ettema T.J."/>
        </authorList>
    </citation>
    <scope>NUCLEOTIDE SEQUENCE</scope>
</reference>
<organism evidence="1">
    <name type="scientific">marine sediment metagenome</name>
    <dbReference type="NCBI Taxonomy" id="412755"/>
    <lineage>
        <taxon>unclassified sequences</taxon>
        <taxon>metagenomes</taxon>
        <taxon>ecological metagenomes</taxon>
    </lineage>
</organism>
<dbReference type="EMBL" id="LAZR01016003">
    <property type="protein sequence ID" value="KKM06395.1"/>
    <property type="molecule type" value="Genomic_DNA"/>
</dbReference>